<gene>
    <name evidence="2" type="ORF">V6N11_058796</name>
</gene>
<dbReference type="InterPro" id="IPR036397">
    <property type="entry name" value="RNaseH_sf"/>
</dbReference>
<keyword evidence="3" id="KW-1185">Reference proteome</keyword>
<dbReference type="Pfam" id="PF13456">
    <property type="entry name" value="RVT_3"/>
    <property type="match status" value="1"/>
</dbReference>
<dbReference type="InterPro" id="IPR044730">
    <property type="entry name" value="RNase_H-like_dom_plant"/>
</dbReference>
<protein>
    <recommendedName>
        <fullName evidence="1">RNase H type-1 domain-containing protein</fullName>
    </recommendedName>
</protein>
<proteinExistence type="predicted"/>
<evidence type="ECO:0000313" key="2">
    <source>
        <dbReference type="EMBL" id="KAK9044905.1"/>
    </source>
</evidence>
<dbReference type="Proteomes" id="UP001396334">
    <property type="component" value="Unassembled WGS sequence"/>
</dbReference>
<reference evidence="2 3" key="1">
    <citation type="journal article" date="2024" name="G3 (Bethesda)">
        <title>Genome assembly of Hibiscus sabdariffa L. provides insights into metabolisms of medicinal natural products.</title>
        <authorList>
            <person name="Kim T."/>
        </authorList>
    </citation>
    <scope>NUCLEOTIDE SEQUENCE [LARGE SCALE GENOMIC DNA]</scope>
    <source>
        <strain evidence="2">TK-2024</strain>
        <tissue evidence="2">Old leaves</tissue>
    </source>
</reference>
<feature type="domain" description="RNase H type-1" evidence="1">
    <location>
        <begin position="214"/>
        <end position="307"/>
    </location>
</feature>
<sequence length="308" mass="33838">MLSVFTVGSLLIRLALVVAAIMSLSSIFCVTTLPLDAYGSPLSHLWKRRNDFIFTGNCLPLSDIYRIGFAWAAYFADATFEQSSTLQPRFDSFQWQRPPHDCLCLNVDVVVSFPARLGTIGGVLWDSSKVQFDSSVVVRLVLDPMASTSTSHLVHNRCLAVHHPTIGFVWVAYFADAAFVQSSTLQPRFDSFQWQALSRDCLCLNTDDDVSFHACLGTIGGVLRDSSGVWVKGFCKSIGIISPLQAELWSILVGLQLAWSMGISLLQVQSDSSVVVCLVLDPMASTSTSPLVRAIAMLSNRDWSITFI</sequence>
<dbReference type="Gene3D" id="3.30.420.10">
    <property type="entry name" value="Ribonuclease H-like superfamily/Ribonuclease H"/>
    <property type="match status" value="1"/>
</dbReference>
<dbReference type="PANTHER" id="PTHR47723">
    <property type="entry name" value="OS05G0353850 PROTEIN"/>
    <property type="match status" value="1"/>
</dbReference>
<dbReference type="SUPFAM" id="SSF53098">
    <property type="entry name" value="Ribonuclease H-like"/>
    <property type="match status" value="1"/>
</dbReference>
<dbReference type="CDD" id="cd06222">
    <property type="entry name" value="RNase_H_like"/>
    <property type="match status" value="1"/>
</dbReference>
<name>A0ABR2U5G0_9ROSI</name>
<evidence type="ECO:0000313" key="3">
    <source>
        <dbReference type="Proteomes" id="UP001396334"/>
    </source>
</evidence>
<dbReference type="PANTHER" id="PTHR47723:SF19">
    <property type="entry name" value="POLYNUCLEOTIDYL TRANSFERASE, RIBONUCLEASE H-LIKE SUPERFAMILY PROTEIN"/>
    <property type="match status" value="1"/>
</dbReference>
<dbReference type="InterPro" id="IPR053151">
    <property type="entry name" value="RNase_H-like"/>
</dbReference>
<evidence type="ECO:0000259" key="1">
    <source>
        <dbReference type="Pfam" id="PF13456"/>
    </source>
</evidence>
<accession>A0ABR2U5G0</accession>
<dbReference type="InterPro" id="IPR012337">
    <property type="entry name" value="RNaseH-like_sf"/>
</dbReference>
<organism evidence="2 3">
    <name type="scientific">Hibiscus sabdariffa</name>
    <name type="common">roselle</name>
    <dbReference type="NCBI Taxonomy" id="183260"/>
    <lineage>
        <taxon>Eukaryota</taxon>
        <taxon>Viridiplantae</taxon>
        <taxon>Streptophyta</taxon>
        <taxon>Embryophyta</taxon>
        <taxon>Tracheophyta</taxon>
        <taxon>Spermatophyta</taxon>
        <taxon>Magnoliopsida</taxon>
        <taxon>eudicotyledons</taxon>
        <taxon>Gunneridae</taxon>
        <taxon>Pentapetalae</taxon>
        <taxon>rosids</taxon>
        <taxon>malvids</taxon>
        <taxon>Malvales</taxon>
        <taxon>Malvaceae</taxon>
        <taxon>Malvoideae</taxon>
        <taxon>Hibiscus</taxon>
    </lineage>
</organism>
<dbReference type="EMBL" id="JBBPBN010000002">
    <property type="protein sequence ID" value="KAK9044905.1"/>
    <property type="molecule type" value="Genomic_DNA"/>
</dbReference>
<dbReference type="InterPro" id="IPR002156">
    <property type="entry name" value="RNaseH_domain"/>
</dbReference>
<comment type="caution">
    <text evidence="2">The sequence shown here is derived from an EMBL/GenBank/DDBJ whole genome shotgun (WGS) entry which is preliminary data.</text>
</comment>